<sequence>MSSQPFDVSVIAEKLKELTANKTLVFVGTSAEYSKLTDLTSAPTPAAYALLGKETPNDKPAGTRQSVSVNFGVVIVARDISSQATNINNVKQLANPVIGAVRDLLIGKTVQFIDGVRPISWIGGQTLGFQNGVLVWIDSYQTQHFIGSR</sequence>
<name>A0A242NU25_9GAMM</name>
<dbReference type="Pfam" id="PF23840">
    <property type="entry name" value="Phage_tail_terminator"/>
    <property type="match status" value="1"/>
</dbReference>
<dbReference type="Proteomes" id="UP000194968">
    <property type="component" value="Unassembled WGS sequence"/>
</dbReference>
<dbReference type="EMBL" id="NASK01000096">
    <property type="protein sequence ID" value="OTQ49343.1"/>
    <property type="molecule type" value="Genomic_DNA"/>
</dbReference>
<gene>
    <name evidence="1" type="ORF">B6D06_07000</name>
</gene>
<dbReference type="RefSeq" id="WP_086320631.1">
    <property type="nucleotide sequence ID" value="NZ_NASK01000096.1"/>
</dbReference>
<reference evidence="1 2" key="1">
    <citation type="submission" date="2017-03" db="EMBL/GenBank/DDBJ databases">
        <title>Comparative genomics of honeybee gut symbionts reveal geographically distinct and subgroup specific antibiotic resistance.</title>
        <authorList>
            <person name="Ludvigsen J."/>
            <person name="Porcellato D."/>
            <person name="Labee-Lund T.M."/>
            <person name="Amdam G.V."/>
            <person name="Rudi K."/>
        </authorList>
    </citation>
    <scope>NUCLEOTIDE SEQUENCE [LARGE SCALE GENOMIC DNA]</scope>
    <source>
        <strain evidence="1 2">A-4-12</strain>
    </source>
</reference>
<dbReference type="AlphaFoldDB" id="A0A242NU25"/>
<evidence type="ECO:0000313" key="2">
    <source>
        <dbReference type="Proteomes" id="UP000194968"/>
    </source>
</evidence>
<organism evidence="1 2">
    <name type="scientific">Gilliamella apis</name>
    <dbReference type="NCBI Taxonomy" id="1970738"/>
    <lineage>
        <taxon>Bacteria</taxon>
        <taxon>Pseudomonadati</taxon>
        <taxon>Pseudomonadota</taxon>
        <taxon>Gammaproteobacteria</taxon>
        <taxon>Orbales</taxon>
        <taxon>Orbaceae</taxon>
        <taxon>Gilliamella</taxon>
    </lineage>
</organism>
<accession>A0A242NU25</accession>
<dbReference type="OrthoDB" id="6166881at2"/>
<protein>
    <submittedName>
        <fullName evidence="1">Uncharacterized protein</fullName>
    </submittedName>
</protein>
<evidence type="ECO:0000313" key="1">
    <source>
        <dbReference type="EMBL" id="OTQ49343.1"/>
    </source>
</evidence>
<proteinExistence type="predicted"/>
<comment type="caution">
    <text evidence="1">The sequence shown here is derived from an EMBL/GenBank/DDBJ whole genome shotgun (WGS) entry which is preliminary data.</text>
</comment>
<dbReference type="InterPro" id="IPR056912">
    <property type="entry name" value="Phage_JBD30_tail_term-like"/>
</dbReference>